<proteinExistence type="predicted"/>
<evidence type="ECO:0000259" key="1">
    <source>
        <dbReference type="PROSITE" id="PS50902"/>
    </source>
</evidence>
<dbReference type="InterPro" id="IPR052200">
    <property type="entry name" value="Protoporphyrinogen_IX_DH"/>
</dbReference>
<keyword evidence="3" id="KW-1185">Reference proteome</keyword>
<feature type="domain" description="Flavodoxin-like" evidence="1">
    <location>
        <begin position="12"/>
        <end position="177"/>
    </location>
</feature>
<sequence length="187" mass="20446">MSTADHSDGTRVLVCYASSEGQTATIADRMRAVLEREGDAVDRVDLAAVPADLDVGSYDGVVVGASIHRGSHQRNATAFVRSHRETLNRLPSAFFSVSLTAAHDAPEDRRPATDLLEAFLAETGWNPDTTLSVAGALKYSEYGLLTRFVMRHIAGKTGRDTDTSRDYEYTDWDDVEAFTLEFATRVA</sequence>
<dbReference type="PANTHER" id="PTHR38030:SF2">
    <property type="entry name" value="PROTOPORPHYRINOGEN IX DEHYDROGENASE [QUINONE]"/>
    <property type="match status" value="1"/>
</dbReference>
<dbReference type="AlphaFoldDB" id="A0A4V3VL15"/>
<dbReference type="Pfam" id="PF12724">
    <property type="entry name" value="Flavodoxin_5"/>
    <property type="match status" value="1"/>
</dbReference>
<organism evidence="2 3">
    <name type="scientific">Salinadaptatus halalkaliphilus</name>
    <dbReference type="NCBI Taxonomy" id="2419781"/>
    <lineage>
        <taxon>Archaea</taxon>
        <taxon>Methanobacteriati</taxon>
        <taxon>Methanobacteriota</taxon>
        <taxon>Stenosarchaea group</taxon>
        <taxon>Halobacteria</taxon>
        <taxon>Halobacteriales</taxon>
        <taxon>Natrialbaceae</taxon>
        <taxon>Salinadaptatus</taxon>
    </lineage>
</organism>
<dbReference type="GO" id="GO:0070819">
    <property type="term" value="F:menaquinone-dependent protoporphyrinogen oxidase activity"/>
    <property type="evidence" value="ECO:0007669"/>
    <property type="project" value="TreeGrafter"/>
</dbReference>
<reference evidence="2 3" key="1">
    <citation type="submission" date="2018-10" db="EMBL/GenBank/DDBJ databases">
        <title>Natronolimnobius sp. XQ-INN 246 isolated from Inner Mongolia Autonomous Region of China.</title>
        <authorList>
            <person name="Xue Q."/>
        </authorList>
    </citation>
    <scope>NUCLEOTIDE SEQUENCE [LARGE SCALE GENOMIC DNA]</scope>
    <source>
        <strain evidence="2 3">XQ-INN 246</strain>
    </source>
</reference>
<dbReference type="SUPFAM" id="SSF52218">
    <property type="entry name" value="Flavoproteins"/>
    <property type="match status" value="1"/>
</dbReference>
<name>A0A4V3VL15_9EURY</name>
<evidence type="ECO:0000313" key="3">
    <source>
        <dbReference type="Proteomes" id="UP000318864"/>
    </source>
</evidence>
<dbReference type="OrthoDB" id="103611at2157"/>
<protein>
    <submittedName>
        <fullName evidence="2">Protoporphyrinogen oxidase</fullName>
    </submittedName>
</protein>
<gene>
    <name evidence="2" type="ORF">D8Y22_16380</name>
</gene>
<comment type="caution">
    <text evidence="2">The sequence shown here is derived from an EMBL/GenBank/DDBJ whole genome shotgun (WGS) entry which is preliminary data.</text>
</comment>
<dbReference type="GO" id="GO:0006783">
    <property type="term" value="P:heme biosynthetic process"/>
    <property type="evidence" value="ECO:0007669"/>
    <property type="project" value="TreeGrafter"/>
</dbReference>
<dbReference type="InterPro" id="IPR029039">
    <property type="entry name" value="Flavoprotein-like_sf"/>
</dbReference>
<dbReference type="Proteomes" id="UP000318864">
    <property type="component" value="Unassembled WGS sequence"/>
</dbReference>
<dbReference type="PROSITE" id="PS50902">
    <property type="entry name" value="FLAVODOXIN_LIKE"/>
    <property type="match status" value="1"/>
</dbReference>
<dbReference type="EMBL" id="RBZW01000055">
    <property type="protein sequence ID" value="THE63897.1"/>
    <property type="molecule type" value="Genomic_DNA"/>
</dbReference>
<dbReference type="Gene3D" id="3.40.50.360">
    <property type="match status" value="1"/>
</dbReference>
<evidence type="ECO:0000313" key="2">
    <source>
        <dbReference type="EMBL" id="THE63897.1"/>
    </source>
</evidence>
<dbReference type="GO" id="GO:0010181">
    <property type="term" value="F:FMN binding"/>
    <property type="evidence" value="ECO:0007669"/>
    <property type="project" value="InterPro"/>
</dbReference>
<dbReference type="InterPro" id="IPR026816">
    <property type="entry name" value="Flavodoxin_dom"/>
</dbReference>
<dbReference type="InterPro" id="IPR008254">
    <property type="entry name" value="Flavodoxin/NO_synth"/>
</dbReference>
<dbReference type="PANTHER" id="PTHR38030">
    <property type="entry name" value="PROTOPORPHYRINOGEN IX DEHYDROGENASE [MENAQUINONE]"/>
    <property type="match status" value="1"/>
</dbReference>
<dbReference type="RefSeq" id="WP_141465744.1">
    <property type="nucleotide sequence ID" value="NZ_RBZW01000055.1"/>
</dbReference>
<accession>A0A4V3VL15</accession>